<dbReference type="InterPro" id="IPR036322">
    <property type="entry name" value="WD40_repeat_dom_sf"/>
</dbReference>
<gene>
    <name evidence="1" type="ORF">SVUK_LOCUS4917</name>
</gene>
<evidence type="ECO:0000313" key="1">
    <source>
        <dbReference type="EMBL" id="VDM69919.1"/>
    </source>
</evidence>
<dbReference type="AlphaFoldDB" id="A0A3P7IS90"/>
<protein>
    <recommendedName>
        <fullName evidence="3">CNH domain-containing protein</fullName>
    </recommendedName>
</protein>
<name>A0A3P7IS90_STRVU</name>
<proteinExistence type="predicted"/>
<organism evidence="1 2">
    <name type="scientific">Strongylus vulgaris</name>
    <name type="common">Blood worm</name>
    <dbReference type="NCBI Taxonomy" id="40348"/>
    <lineage>
        <taxon>Eukaryota</taxon>
        <taxon>Metazoa</taxon>
        <taxon>Ecdysozoa</taxon>
        <taxon>Nematoda</taxon>
        <taxon>Chromadorea</taxon>
        <taxon>Rhabditida</taxon>
        <taxon>Rhabditina</taxon>
        <taxon>Rhabditomorpha</taxon>
        <taxon>Strongyloidea</taxon>
        <taxon>Strongylidae</taxon>
        <taxon>Strongylus</taxon>
    </lineage>
</organism>
<dbReference type="Proteomes" id="UP000270094">
    <property type="component" value="Unassembled WGS sequence"/>
</dbReference>
<dbReference type="EMBL" id="UYYB01014081">
    <property type="protein sequence ID" value="VDM69919.1"/>
    <property type="molecule type" value="Genomic_DNA"/>
</dbReference>
<keyword evidence="2" id="KW-1185">Reference proteome</keyword>
<accession>A0A3P7IS90</accession>
<evidence type="ECO:0000313" key="2">
    <source>
        <dbReference type="Proteomes" id="UP000270094"/>
    </source>
</evidence>
<evidence type="ECO:0008006" key="3">
    <source>
        <dbReference type="Google" id="ProtNLM"/>
    </source>
</evidence>
<sequence length="269" mass="29540">MARFDDKVLILVALNVCGENLRINIYAAGEDHAIFVAKDGCQVLSEQYNKLLTFGGLFVMSRGHCFIDLWSNGIDEQSNTKGSVTVKKQPIYMARVYSPEKKPIVASDLSKDGRVLALSTNECTTVYHLIVKGGEKLTIRKKLTTKPASAVKIIGESVLLVTGDFDLWDATFASEEPQLLLQHSGCGSVSQLAVSHCGKFAAVITTRLQVFVIDLKLKESRLLRVTLPIDITFTDGESLFVLCANAGFGEPSSSSKILHENFWPHQEGF</sequence>
<reference evidence="1 2" key="1">
    <citation type="submission" date="2018-11" db="EMBL/GenBank/DDBJ databases">
        <authorList>
            <consortium name="Pathogen Informatics"/>
        </authorList>
    </citation>
    <scope>NUCLEOTIDE SEQUENCE [LARGE SCALE GENOMIC DNA]</scope>
</reference>
<dbReference type="OrthoDB" id="8883818at2759"/>
<dbReference type="SUPFAM" id="SSF50978">
    <property type="entry name" value="WD40 repeat-like"/>
    <property type="match status" value="1"/>
</dbReference>